<keyword evidence="1" id="KW-0472">Membrane</keyword>
<protein>
    <submittedName>
        <fullName evidence="2">Uncharacterized protein</fullName>
    </submittedName>
</protein>
<evidence type="ECO:0000313" key="2">
    <source>
        <dbReference type="EMBL" id="RNA06374.1"/>
    </source>
</evidence>
<keyword evidence="3" id="KW-1185">Reference proteome</keyword>
<accession>A0A3M7Q5A0</accession>
<evidence type="ECO:0000256" key="1">
    <source>
        <dbReference type="SAM" id="Phobius"/>
    </source>
</evidence>
<organism evidence="2 3">
    <name type="scientific">Brachionus plicatilis</name>
    <name type="common">Marine rotifer</name>
    <name type="synonym">Brachionus muelleri</name>
    <dbReference type="NCBI Taxonomy" id="10195"/>
    <lineage>
        <taxon>Eukaryota</taxon>
        <taxon>Metazoa</taxon>
        <taxon>Spiralia</taxon>
        <taxon>Gnathifera</taxon>
        <taxon>Rotifera</taxon>
        <taxon>Eurotatoria</taxon>
        <taxon>Monogononta</taxon>
        <taxon>Pseudotrocha</taxon>
        <taxon>Ploima</taxon>
        <taxon>Brachionidae</taxon>
        <taxon>Brachionus</taxon>
    </lineage>
</organism>
<dbReference type="Proteomes" id="UP000276133">
    <property type="component" value="Unassembled WGS sequence"/>
</dbReference>
<comment type="caution">
    <text evidence="2">The sequence shown here is derived from an EMBL/GenBank/DDBJ whole genome shotgun (WGS) entry which is preliminary data.</text>
</comment>
<reference evidence="2 3" key="1">
    <citation type="journal article" date="2018" name="Sci. Rep.">
        <title>Genomic signatures of local adaptation to the degree of environmental predictability in rotifers.</title>
        <authorList>
            <person name="Franch-Gras L."/>
            <person name="Hahn C."/>
            <person name="Garcia-Roger E.M."/>
            <person name="Carmona M.J."/>
            <person name="Serra M."/>
            <person name="Gomez A."/>
        </authorList>
    </citation>
    <scope>NUCLEOTIDE SEQUENCE [LARGE SCALE GENOMIC DNA]</scope>
    <source>
        <strain evidence="2">HYR1</strain>
    </source>
</reference>
<keyword evidence="1" id="KW-0812">Transmembrane</keyword>
<gene>
    <name evidence="2" type="ORF">BpHYR1_039805</name>
</gene>
<dbReference type="AlphaFoldDB" id="A0A3M7Q5A0"/>
<keyword evidence="1" id="KW-1133">Transmembrane helix</keyword>
<evidence type="ECO:0000313" key="3">
    <source>
        <dbReference type="Proteomes" id="UP000276133"/>
    </source>
</evidence>
<name>A0A3M7Q5A0_BRAPC</name>
<proteinExistence type="predicted"/>
<dbReference type="EMBL" id="REGN01007418">
    <property type="protein sequence ID" value="RNA06374.1"/>
    <property type="molecule type" value="Genomic_DNA"/>
</dbReference>
<feature type="transmembrane region" description="Helical" evidence="1">
    <location>
        <begin position="17"/>
        <end position="41"/>
    </location>
</feature>
<sequence length="65" mass="7979">MYFERYKDSYLWIEESFFISINTLSELFVMCPLFILYNFYIKILRKFLVSKISTSEELIFSKLII</sequence>